<gene>
    <name evidence="1" type="ORF">GV791_09430</name>
</gene>
<name>A0A6P1CLI9_9NOCA</name>
<dbReference type="EMBL" id="JAAGVB010000011">
    <property type="protein sequence ID" value="NEW32782.1"/>
    <property type="molecule type" value="Genomic_DNA"/>
</dbReference>
<comment type="caution">
    <text evidence="1">The sequence shown here is derived from an EMBL/GenBank/DDBJ whole genome shotgun (WGS) entry which is preliminary data.</text>
</comment>
<protein>
    <submittedName>
        <fullName evidence="1">DUF4254 domain-containing protein</fullName>
    </submittedName>
</protein>
<dbReference type="Proteomes" id="UP000471166">
    <property type="component" value="Unassembled WGS sequence"/>
</dbReference>
<dbReference type="AlphaFoldDB" id="A0A6P1CLI9"/>
<evidence type="ECO:0000313" key="1">
    <source>
        <dbReference type="EMBL" id="NEW32782.1"/>
    </source>
</evidence>
<evidence type="ECO:0000313" key="2">
    <source>
        <dbReference type="Proteomes" id="UP000471166"/>
    </source>
</evidence>
<reference evidence="1 2" key="1">
    <citation type="submission" date="2020-01" db="EMBL/GenBank/DDBJ databases">
        <title>Genetics and antimicrobial susceptibilities of Nocardia species isolated from the soil; a comparison with species isolated from humans.</title>
        <authorList>
            <person name="Carrasco G."/>
            <person name="Monzon S."/>
            <person name="Sansegundo M."/>
            <person name="Garcia E."/>
            <person name="Garrido N."/>
            <person name="Medina M.J."/>
            <person name="Villalon P."/>
            <person name="Ramirez-Arocha A.C."/>
            <person name="Jimenez P."/>
            <person name="Cuesta I."/>
            <person name="Valdezate S."/>
        </authorList>
    </citation>
    <scope>NUCLEOTIDE SEQUENCE [LARGE SCALE GENOMIC DNA]</scope>
    <source>
        <strain evidence="1 2">CNM20110626</strain>
    </source>
</reference>
<dbReference type="Pfam" id="PF14063">
    <property type="entry name" value="DUF4254"/>
    <property type="match status" value="1"/>
</dbReference>
<dbReference type="InterPro" id="IPR025350">
    <property type="entry name" value="DUF4254"/>
</dbReference>
<sequence length="99" mass="11011">MDEIDWQRSTLMHIIDKGVTASTPTPFPAARVHTETVGRVVDRIAQFTVGAYRTLTGTDDDDYHQACARLAEVSTAYQDLINELAAGTRRLPRLDHPTT</sequence>
<accession>A0A6P1CLI9</accession>
<organism evidence="1 2">
    <name type="scientific">Nocardia cyriacigeorgica</name>
    <dbReference type="NCBI Taxonomy" id="135487"/>
    <lineage>
        <taxon>Bacteria</taxon>
        <taxon>Bacillati</taxon>
        <taxon>Actinomycetota</taxon>
        <taxon>Actinomycetes</taxon>
        <taxon>Mycobacteriales</taxon>
        <taxon>Nocardiaceae</taxon>
        <taxon>Nocardia</taxon>
    </lineage>
</organism>
<proteinExistence type="predicted"/>